<dbReference type="OrthoDB" id="218680at2"/>
<proteinExistence type="predicted"/>
<dbReference type="InterPro" id="IPR011050">
    <property type="entry name" value="Pectin_lyase_fold/virulence"/>
</dbReference>
<evidence type="ECO:0000256" key="2">
    <source>
        <dbReference type="ARBA" id="ARBA00022525"/>
    </source>
</evidence>
<dbReference type="Pfam" id="PF05860">
    <property type="entry name" value="TPS"/>
    <property type="match status" value="1"/>
</dbReference>
<evidence type="ECO:0000256" key="1">
    <source>
        <dbReference type="ARBA" id="ARBA00004613"/>
    </source>
</evidence>
<keyword evidence="2" id="KW-0964">Secreted</keyword>
<dbReference type="PANTHER" id="PTHR12338">
    <property type="entry name" value="AUTOTRANSPORTER"/>
    <property type="match status" value="1"/>
</dbReference>
<keyword evidence="6" id="KW-1185">Reference proteome</keyword>
<sequence>MNKIYRVIWNKQLACWQAVSELAKSHSSTTQKAAASETESSVCHSLSSVSTWMRSILFFSVAMLPFSIHAAISSTELPTGAQINSGSASFNQTGNTLNINQNSQNLSTHWNTFNIGQDATVNFNQPNQSSTAINHVLDSNASQIMGRLNANGQVFLLNPNGVVFSKTAQVNVGGLVASTLNLSDADIQNGKYTLKGDANSTASIENQGSIQTLQGGTVALIAPNVKNTGTISTPNGTTHLTSASQVTLALQDGSLTQYQVDQGVLQGLVDNGGAIIADNGAVYLTAKAKDSLSKAVVNHSGIIEANRLSQNAKGEIILLGDMQSGETHVSGTLKAEGKNGADGGFIETSAAKVNIDKEIKISTLSDGGKTGNWLIDPYNVVISNTADSGTGFTATQDDTVINATTLMTALATTGVTVSTGGTGVGTQDGNITVDADLSWTSNSTLTLQADKDIQLNKKITAQNGGLTLNAANNISATDAINVGTFTLSKGNWLQNTATLPGFYAKDFRLNGGSFIRALGGDGSTANPWQLTDIYGVQGMGTKLNGNFALANDIDASGTVNWNSGAGFNPIGNSSTTAFTGVLDGLGHTVSNLFINRPSNDYVGLFGYSLGSTIQNIGLLGGTVTGGWYTGGLVGSNGGVISNVYTTGSVKSETISFKPSIAGGVVGNNSGTIRSAFATGDVTANISLLSDYYAISGGLVGWNSGRISDVYATGVITADTSASSLSYRVANPGGLVGYNANGTISNAYAIGGVRATSPNSSSFAGGLVGYTPGGIINNAYWNKETTGQSTSAGGIGLTTAQMFDKSNFTGFDFSSVWGNANNQTTPYLLNLANNQVFNKNDLPSGTINTTNRPALYTAILNVNQLQDMNKNLSGKYLLGNNIDASDTVNWNSGAGFKQIVSFTGTLDGLGHTINNLTINRPSEWGVGLIGSGSNITIQNLGIVNANVSGAWSSGVLAGFLEGNNLIKNVYTTGSFNGCSTGFCGSLVGALTNSGTISILNSFSNANLNIGSSTYGYIGGLMGGMTYAQTAVINNSYYSGSIDSQANNIGGVIGGINNNGVSLEINNSYVTGNIKGLVNIGSLVGDGNTLTNINNSFWNNETTGQTLAIGNNSGTLANVTGLTTAQMQDLNIFKNAGWDIDGVGGTGKIWRIYDGQTAPLLRSFLTSLTITNDDTTTTYNGKNQGGGYQVVPAGTIYDPALILSQQKNVTPSAVTIDLNKDLYSIQQGYDLIVQASSGTGTLKIDPATLLITANDAGKTYGETKTFNGTEFSASGLQNGETVGQVSLSSTGSAATAGVNGGAAYAIIASNATGGTFDANNYTISYSNGNLIVSPRALTITANDAGKTYGETKTFNGTEFSASGLQNGEMVGQVSLNSTGSAATAGVNGGAAYAITASNATGGTFDANNYTISYSNGNLIVSPRALTITANDAGKTYGETKTFNGTEFSASGLQNGEMVGQVSLNSTGSAATAGVNGGAAYAITASNATGGTFDANNYTISYSNGKLIVAKKDITVTANSLATTYNGQNQTVSGFTASGLVNGEDESVLEDVSASVGARNAGTYINKATGTDDNYELIFVDGSLDIAKAEIDQVTGITANNKIYDGTTVASLNTGSAGFTGMVAGDDLTVANSTANFSDKNVGVGKTVNITGLRLGGADAQNYTLVNTTALTTADIQPMISASYLQAIQLRRPRYLPETHNALNTVNIELRQGGVNTSGIQTLAAEH</sequence>
<evidence type="ECO:0000259" key="4">
    <source>
        <dbReference type="SMART" id="SM00912"/>
    </source>
</evidence>
<dbReference type="Pfam" id="PF18657">
    <property type="entry name" value="YDG"/>
    <property type="match status" value="1"/>
</dbReference>
<evidence type="ECO:0000313" key="6">
    <source>
        <dbReference type="Proteomes" id="UP000243468"/>
    </source>
</evidence>
<feature type="domain" description="Filamentous haemagglutinin FhaB/tRNA nuclease CdiA-like TPS" evidence="4">
    <location>
        <begin position="74"/>
        <end position="186"/>
    </location>
</feature>
<evidence type="ECO:0000256" key="3">
    <source>
        <dbReference type="ARBA" id="ARBA00022729"/>
    </source>
</evidence>
<dbReference type="SMART" id="SM00912">
    <property type="entry name" value="Haemagg_act"/>
    <property type="match status" value="1"/>
</dbReference>
<keyword evidence="3" id="KW-0732">Signal</keyword>
<name>A0A1G6H404_9GAMM</name>
<dbReference type="PANTHER" id="PTHR12338:SF8">
    <property type="entry name" value="HEME_HEMOPEXIN-BINDING PROTEIN"/>
    <property type="match status" value="1"/>
</dbReference>
<evidence type="ECO:0000313" key="5">
    <source>
        <dbReference type="EMBL" id="SDB88828.1"/>
    </source>
</evidence>
<dbReference type="STRING" id="1226327.SAMN05421732_101638"/>
<dbReference type="Pfam" id="PF13018">
    <property type="entry name" value="ESPR"/>
    <property type="match status" value="1"/>
</dbReference>
<dbReference type="Gene3D" id="2.160.20.110">
    <property type="match status" value="2"/>
</dbReference>
<gene>
    <name evidence="5" type="ORF">SAMN05421732_101638</name>
</gene>
<dbReference type="InterPro" id="IPR050909">
    <property type="entry name" value="Bact_Autotransporter_VF"/>
</dbReference>
<reference evidence="6" key="1">
    <citation type="submission" date="2016-09" db="EMBL/GenBank/DDBJ databases">
        <authorList>
            <person name="Varghese N."/>
            <person name="Submissions S."/>
        </authorList>
    </citation>
    <scope>NUCLEOTIDE SEQUENCE [LARGE SCALE GENOMIC DNA]</scope>
    <source>
        <strain evidence="6">ANC 4667</strain>
    </source>
</reference>
<accession>A0A1G6H404</accession>
<dbReference type="RefSeq" id="WP_092818687.1">
    <property type="nucleotide sequence ID" value="NZ_FMYO01000001.1"/>
</dbReference>
<organism evidence="5 6">
    <name type="scientific">Acinetobacter kookii</name>
    <dbReference type="NCBI Taxonomy" id="1226327"/>
    <lineage>
        <taxon>Bacteria</taxon>
        <taxon>Pseudomonadati</taxon>
        <taxon>Pseudomonadota</taxon>
        <taxon>Gammaproteobacteria</taxon>
        <taxon>Moraxellales</taxon>
        <taxon>Moraxellaceae</taxon>
        <taxon>Acinetobacter</taxon>
    </lineage>
</organism>
<protein>
    <submittedName>
        <fullName evidence="5">Filamentous hemagglutinin family N-terminal domain-containing protein</fullName>
    </submittedName>
</protein>
<dbReference type="InterPro" id="IPR012334">
    <property type="entry name" value="Pectin_lyas_fold"/>
</dbReference>
<dbReference type="InterPro" id="IPR041286">
    <property type="entry name" value="MBG_2"/>
</dbReference>
<dbReference type="Gene3D" id="2.160.20.10">
    <property type="entry name" value="Single-stranded right-handed beta-helix, Pectin lyase-like"/>
    <property type="match status" value="1"/>
</dbReference>
<dbReference type="InterPro" id="IPR008638">
    <property type="entry name" value="FhaB/CdiA-like_TPS"/>
</dbReference>
<dbReference type="SUPFAM" id="SSF51126">
    <property type="entry name" value="Pectin lyase-like"/>
    <property type="match status" value="1"/>
</dbReference>
<dbReference type="InterPro" id="IPR024973">
    <property type="entry name" value="ESPR"/>
</dbReference>
<dbReference type="InterPro" id="IPR041248">
    <property type="entry name" value="YDG"/>
</dbReference>
<dbReference type="Proteomes" id="UP000243468">
    <property type="component" value="Unassembled WGS sequence"/>
</dbReference>
<comment type="subcellular location">
    <subcellularLocation>
        <location evidence="1">Secreted</location>
    </subcellularLocation>
</comment>
<dbReference type="EMBL" id="FMYO01000001">
    <property type="protein sequence ID" value="SDB88828.1"/>
    <property type="molecule type" value="Genomic_DNA"/>
</dbReference>
<dbReference type="GO" id="GO:0005576">
    <property type="term" value="C:extracellular region"/>
    <property type="evidence" value="ECO:0007669"/>
    <property type="project" value="UniProtKB-SubCell"/>
</dbReference>
<dbReference type="NCBIfam" id="TIGR01901">
    <property type="entry name" value="adhes_NPXG"/>
    <property type="match status" value="1"/>
</dbReference>
<dbReference type="Pfam" id="PF18676">
    <property type="entry name" value="MBG_2"/>
    <property type="match status" value="4"/>
</dbReference>